<gene>
    <name evidence="1" type="ORF">DAPPUDRAFT_107700</name>
</gene>
<dbReference type="HOGENOM" id="CLU_980949_0_0_1"/>
<dbReference type="AlphaFoldDB" id="E9GXY7"/>
<dbReference type="KEGG" id="dpx:DAPPUDRAFT_107700"/>
<evidence type="ECO:0000313" key="1">
    <source>
        <dbReference type="EMBL" id="EFX75503.1"/>
    </source>
</evidence>
<organism evidence="1 2">
    <name type="scientific">Daphnia pulex</name>
    <name type="common">Water flea</name>
    <dbReference type="NCBI Taxonomy" id="6669"/>
    <lineage>
        <taxon>Eukaryota</taxon>
        <taxon>Metazoa</taxon>
        <taxon>Ecdysozoa</taxon>
        <taxon>Arthropoda</taxon>
        <taxon>Crustacea</taxon>
        <taxon>Branchiopoda</taxon>
        <taxon>Diplostraca</taxon>
        <taxon>Cladocera</taxon>
        <taxon>Anomopoda</taxon>
        <taxon>Daphniidae</taxon>
        <taxon>Daphnia</taxon>
    </lineage>
</organism>
<dbReference type="InParanoid" id="E9GXY7"/>
<evidence type="ECO:0000313" key="2">
    <source>
        <dbReference type="Proteomes" id="UP000000305"/>
    </source>
</evidence>
<dbReference type="EMBL" id="GL732574">
    <property type="protein sequence ID" value="EFX75503.1"/>
    <property type="molecule type" value="Genomic_DNA"/>
</dbReference>
<keyword evidence="2" id="KW-1185">Reference proteome</keyword>
<name>E9GXY7_DAPPU</name>
<sequence>MSISPLMAHSSNIPFPWVPAPESVPQPELPSTLQDSRCSNCPLMLKKISQLEKKLTCLEKEQDQICKRLNQGQTKCAELRQSPSVQWAKENFAIEKNRQREKQQKGISVRPSAAFPKENRPLTPAEVEQLRIWFPDGIIPKEAIPLMARMTEENSTYDVIEPERNPLVKPEVKEELTNPYRIAPAGKVSERKSLPLVLQAPNFHSTEGIHLGWSQTLKIETNADSKSRTNPFTDIALNFPTPDNVMEETLLEPESDYNPKVILELTENLEEVITLNPNQEQQKPQSLNDGWSTQKSKWFRSSVEQMFFDKDQWVDTDMDLWVDMSDTGLLD</sequence>
<accession>E9GXY7</accession>
<reference evidence="1 2" key="1">
    <citation type="journal article" date="2011" name="Science">
        <title>The ecoresponsive genome of Daphnia pulex.</title>
        <authorList>
            <person name="Colbourne J.K."/>
            <person name="Pfrender M.E."/>
            <person name="Gilbert D."/>
            <person name="Thomas W.K."/>
            <person name="Tucker A."/>
            <person name="Oakley T.H."/>
            <person name="Tokishita S."/>
            <person name="Aerts A."/>
            <person name="Arnold G.J."/>
            <person name="Basu M.K."/>
            <person name="Bauer D.J."/>
            <person name="Caceres C.E."/>
            <person name="Carmel L."/>
            <person name="Casola C."/>
            <person name="Choi J.H."/>
            <person name="Detter J.C."/>
            <person name="Dong Q."/>
            <person name="Dusheyko S."/>
            <person name="Eads B.D."/>
            <person name="Frohlich T."/>
            <person name="Geiler-Samerotte K.A."/>
            <person name="Gerlach D."/>
            <person name="Hatcher P."/>
            <person name="Jogdeo S."/>
            <person name="Krijgsveld J."/>
            <person name="Kriventseva E.V."/>
            <person name="Kultz D."/>
            <person name="Laforsch C."/>
            <person name="Lindquist E."/>
            <person name="Lopez J."/>
            <person name="Manak J.R."/>
            <person name="Muller J."/>
            <person name="Pangilinan J."/>
            <person name="Patwardhan R.P."/>
            <person name="Pitluck S."/>
            <person name="Pritham E.J."/>
            <person name="Rechtsteiner A."/>
            <person name="Rho M."/>
            <person name="Rogozin I.B."/>
            <person name="Sakarya O."/>
            <person name="Salamov A."/>
            <person name="Schaack S."/>
            <person name="Shapiro H."/>
            <person name="Shiga Y."/>
            <person name="Skalitzky C."/>
            <person name="Smith Z."/>
            <person name="Souvorov A."/>
            <person name="Sung W."/>
            <person name="Tang Z."/>
            <person name="Tsuchiya D."/>
            <person name="Tu H."/>
            <person name="Vos H."/>
            <person name="Wang M."/>
            <person name="Wolf Y.I."/>
            <person name="Yamagata H."/>
            <person name="Yamada T."/>
            <person name="Ye Y."/>
            <person name="Shaw J.R."/>
            <person name="Andrews J."/>
            <person name="Crease T.J."/>
            <person name="Tang H."/>
            <person name="Lucas S.M."/>
            <person name="Robertson H.M."/>
            <person name="Bork P."/>
            <person name="Koonin E.V."/>
            <person name="Zdobnov E.M."/>
            <person name="Grigoriev I.V."/>
            <person name="Lynch M."/>
            <person name="Boore J.L."/>
        </authorList>
    </citation>
    <scope>NUCLEOTIDE SEQUENCE [LARGE SCALE GENOMIC DNA]</scope>
</reference>
<dbReference type="Proteomes" id="UP000000305">
    <property type="component" value="Unassembled WGS sequence"/>
</dbReference>
<proteinExistence type="predicted"/>
<protein>
    <submittedName>
        <fullName evidence="1">Uncharacterized protein</fullName>
    </submittedName>
</protein>